<dbReference type="GO" id="GO:0005737">
    <property type="term" value="C:cytoplasm"/>
    <property type="evidence" value="ECO:0007669"/>
    <property type="project" value="TreeGrafter"/>
</dbReference>
<dbReference type="InterPro" id="IPR000408">
    <property type="entry name" value="Reg_chr_condens"/>
</dbReference>
<reference evidence="2 3" key="1">
    <citation type="journal article" date="2016" name="Mol. Biol. Evol.">
        <title>Genome-Wide Survey of Gut Fungi (Harpellales) Reveals the First Horizontally Transferred Ubiquitin Gene from a Mosquito Host.</title>
        <authorList>
            <person name="Wang Y."/>
            <person name="White M.M."/>
            <person name="Kvist S."/>
            <person name="Moncalvo J.M."/>
        </authorList>
    </citation>
    <scope>NUCLEOTIDE SEQUENCE [LARGE SCALE GENOMIC DNA]</scope>
    <source>
        <strain evidence="2 3">ALG-7-W6</strain>
    </source>
</reference>
<dbReference type="PROSITE" id="PS50012">
    <property type="entry name" value="RCC1_3"/>
    <property type="match status" value="2"/>
</dbReference>
<dbReference type="InterPro" id="IPR009091">
    <property type="entry name" value="RCC1/BLIP-II"/>
</dbReference>
<dbReference type="PANTHER" id="PTHR45982:SF1">
    <property type="entry name" value="REGULATOR OF CHROMOSOME CONDENSATION"/>
    <property type="match status" value="1"/>
</dbReference>
<organism evidence="2 3">
    <name type="scientific">Smittium mucronatum</name>
    <dbReference type="NCBI Taxonomy" id="133383"/>
    <lineage>
        <taxon>Eukaryota</taxon>
        <taxon>Fungi</taxon>
        <taxon>Fungi incertae sedis</taxon>
        <taxon>Zoopagomycota</taxon>
        <taxon>Kickxellomycotina</taxon>
        <taxon>Harpellomycetes</taxon>
        <taxon>Harpellales</taxon>
        <taxon>Legeriomycetaceae</taxon>
        <taxon>Smittium</taxon>
    </lineage>
</organism>
<dbReference type="InterPro" id="IPR051553">
    <property type="entry name" value="Ran_GTPase-activating"/>
</dbReference>
<protein>
    <submittedName>
        <fullName evidence="2">Secretion-regulating guanine nucleotide exchange factor</fullName>
    </submittedName>
</protein>
<dbReference type="SUPFAM" id="SSF50985">
    <property type="entry name" value="RCC1/BLIP-II"/>
    <property type="match status" value="1"/>
</dbReference>
<dbReference type="Pfam" id="PF13540">
    <property type="entry name" value="RCC1_2"/>
    <property type="match status" value="1"/>
</dbReference>
<dbReference type="OrthoDB" id="5370059at2759"/>
<dbReference type="Pfam" id="PF00415">
    <property type="entry name" value="RCC1"/>
    <property type="match status" value="1"/>
</dbReference>
<sequence>MDAVSPKSRPEILNCQLVPTIWRVSSIGSNSGGQLGLGNDIDQYSPEPALFRADSSQNSNAIYVPSCIADLANSSPPIIVGGGNHSVLYWKGLPLLFGCGSNADGELPFELLSNISRVQSNVWSPLNIPSEDQIIDAKLVSSNSLCNECDPNQTKVKVCQVSLGWNHSLLLSTSGRVYSCGNNKFGQLGYNNVSKNAEFSLVFIDQNLKTPLKNVSRISSGLRHNLALTADNLLFGWGSNSHNQIGVPNNSTLGKKISKFIDCPTSIPISGKIVSISCGRHHSAWISTSFHSNNLRYVSGDVSKDESCHELCDPGISLGVLNNSNSESGNQIRSKFKINSESNNLSIGNSCLPMLGIAGKSKVKSQIDLLSNGVINQVQYTNYPLNDLIPLKGYSPHENIYLCSSWDCLFILIKVPKSDIFNVYGYGSNMFGLLGDSNLSTESSVLDSSSISNLDGCKINSLSSPKPLISDINTLACGSYHAVSLSCIASPAVSCWGWNEHGNCNSKPCQSVWPPNAIEIKDDLVHEIFSIGAGYGNTFVVYKA</sequence>
<comment type="caution">
    <text evidence="2">The sequence shown here is derived from an EMBL/GenBank/DDBJ whole genome shotgun (WGS) entry which is preliminary data.</text>
</comment>
<feature type="repeat" description="RCC1" evidence="1">
    <location>
        <begin position="232"/>
        <end position="289"/>
    </location>
</feature>
<dbReference type="EMBL" id="LSSL01003429">
    <property type="protein sequence ID" value="OLY80493.1"/>
    <property type="molecule type" value="Genomic_DNA"/>
</dbReference>
<gene>
    <name evidence="2" type="ORF">AYI68_g5410</name>
</gene>
<dbReference type="PRINTS" id="PR00633">
    <property type="entry name" value="RCCNDNSATION"/>
</dbReference>
<dbReference type="Gene3D" id="2.130.10.30">
    <property type="entry name" value="Regulator of chromosome condensation 1/beta-lactamase-inhibitor protein II"/>
    <property type="match status" value="2"/>
</dbReference>
<dbReference type="GO" id="GO:0005085">
    <property type="term" value="F:guanyl-nucleotide exchange factor activity"/>
    <property type="evidence" value="ECO:0007669"/>
    <property type="project" value="TreeGrafter"/>
</dbReference>
<proteinExistence type="predicted"/>
<feature type="repeat" description="RCC1" evidence="1">
    <location>
        <begin position="175"/>
        <end position="231"/>
    </location>
</feature>
<keyword evidence="3" id="KW-1185">Reference proteome</keyword>
<evidence type="ECO:0000256" key="1">
    <source>
        <dbReference type="PROSITE-ProRule" id="PRU00235"/>
    </source>
</evidence>
<name>A0A1R0GUC9_9FUNG</name>
<dbReference type="STRING" id="133383.A0A1R0GUC9"/>
<accession>A0A1R0GUC9</accession>
<dbReference type="PANTHER" id="PTHR45982">
    <property type="entry name" value="REGULATOR OF CHROMOSOME CONDENSATION"/>
    <property type="match status" value="1"/>
</dbReference>
<dbReference type="AlphaFoldDB" id="A0A1R0GUC9"/>
<evidence type="ECO:0000313" key="3">
    <source>
        <dbReference type="Proteomes" id="UP000187455"/>
    </source>
</evidence>
<dbReference type="Proteomes" id="UP000187455">
    <property type="component" value="Unassembled WGS sequence"/>
</dbReference>
<evidence type="ECO:0000313" key="2">
    <source>
        <dbReference type="EMBL" id="OLY80493.1"/>
    </source>
</evidence>